<dbReference type="AlphaFoldDB" id="A0AAW9STP3"/>
<dbReference type="InterPro" id="IPR050957">
    <property type="entry name" value="BMP_lipoprotein"/>
</dbReference>
<evidence type="ECO:0000256" key="3">
    <source>
        <dbReference type="ARBA" id="ARBA00022475"/>
    </source>
</evidence>
<evidence type="ECO:0000256" key="7">
    <source>
        <dbReference type="SAM" id="SignalP"/>
    </source>
</evidence>
<sequence>MKHLAAAAAAATLGMAGFAAPALAEGEQIIYVTPNPIGNNAFLRLGREGSEAAAAAMNGSIASYESDSPPAMLENLYAAVGNGADIVVAVSFSAVDGVLEVAPTAPDTDFLIVDACPQGDRPANIHCAVFREHEASFLMGFMAAKASETGKLGVVGPIDIPFMHRFTDSFADGAHHLNPDIDVQVRWVGGQNPFSDPVRAKEQALALGAQGADVIYAAAAGGSFGVFEAAAEAGFKVFGVDTNLCEFAEGRMIDSALKRVDEAILQSLEAIAAGEDAVFASFGLAEKGMGAIAMDEADAIAESGCLIAEMPAVAEETRALAARIISGDVTVNDPLMAE</sequence>
<evidence type="ECO:0000256" key="2">
    <source>
        <dbReference type="ARBA" id="ARBA00008610"/>
    </source>
</evidence>
<evidence type="ECO:0000313" key="9">
    <source>
        <dbReference type="EMBL" id="MEN9063272.1"/>
    </source>
</evidence>
<comment type="subcellular location">
    <subcellularLocation>
        <location evidence="1">Cell membrane</location>
        <topology evidence="1">Lipid-anchor</topology>
    </subcellularLocation>
</comment>
<evidence type="ECO:0000256" key="6">
    <source>
        <dbReference type="ARBA" id="ARBA00023288"/>
    </source>
</evidence>
<dbReference type="Gene3D" id="3.40.50.2300">
    <property type="match status" value="2"/>
</dbReference>
<accession>A0AAW9STP3</accession>
<evidence type="ECO:0000313" key="10">
    <source>
        <dbReference type="Proteomes" id="UP001428774"/>
    </source>
</evidence>
<feature type="signal peptide" evidence="7">
    <location>
        <begin position="1"/>
        <end position="24"/>
    </location>
</feature>
<protein>
    <submittedName>
        <fullName evidence="9">BMP family ABC transporter substrate-binding protein</fullName>
    </submittedName>
</protein>
<keyword evidence="3" id="KW-1003">Cell membrane</keyword>
<proteinExistence type="inferred from homology"/>
<dbReference type="CDD" id="cd06354">
    <property type="entry name" value="PBP1_PrnA-like"/>
    <property type="match status" value="1"/>
</dbReference>
<dbReference type="InterPro" id="IPR003760">
    <property type="entry name" value="PnrA-like"/>
</dbReference>
<dbReference type="InterPro" id="IPR028082">
    <property type="entry name" value="Peripla_BP_I"/>
</dbReference>
<feature type="domain" description="ABC transporter substrate-binding protein PnrA-like" evidence="8">
    <location>
        <begin position="32"/>
        <end position="291"/>
    </location>
</feature>
<comment type="caution">
    <text evidence="9">The sequence shown here is derived from an EMBL/GenBank/DDBJ whole genome shotgun (WGS) entry which is preliminary data.</text>
</comment>
<name>A0AAW9STP3_9RHOB</name>
<reference evidence="9 10" key="1">
    <citation type="submission" date="2024-05" db="EMBL/GenBank/DDBJ databases">
        <title>Genome sequence of Ponticoccus litoralis KCCM 90028.</title>
        <authorList>
            <person name="Kim J.M."/>
            <person name="Lee J.K."/>
            <person name="Choi B.J."/>
            <person name="Bayburt H."/>
            <person name="Baek J.H."/>
            <person name="Jeon C.O."/>
        </authorList>
    </citation>
    <scope>NUCLEOTIDE SEQUENCE [LARGE SCALE GENOMIC DNA]</scope>
    <source>
        <strain evidence="9 10">KCCM 90028</strain>
    </source>
</reference>
<keyword evidence="6" id="KW-0449">Lipoprotein</keyword>
<evidence type="ECO:0000256" key="5">
    <source>
        <dbReference type="ARBA" id="ARBA00023136"/>
    </source>
</evidence>
<dbReference type="PANTHER" id="PTHR34296:SF2">
    <property type="entry name" value="ABC TRANSPORTER GUANOSINE-BINDING PROTEIN NUPN"/>
    <property type="match status" value="1"/>
</dbReference>
<dbReference type="Pfam" id="PF02608">
    <property type="entry name" value="Bmp"/>
    <property type="match status" value="1"/>
</dbReference>
<dbReference type="EMBL" id="JBDNCH010000004">
    <property type="protein sequence ID" value="MEN9063272.1"/>
    <property type="molecule type" value="Genomic_DNA"/>
</dbReference>
<feature type="chain" id="PRO_5043342587" evidence="7">
    <location>
        <begin position="25"/>
        <end position="338"/>
    </location>
</feature>
<comment type="similarity">
    <text evidence="2">Belongs to the BMP lipoprotein family.</text>
</comment>
<keyword evidence="4 7" id="KW-0732">Signal</keyword>
<dbReference type="PANTHER" id="PTHR34296">
    <property type="entry name" value="TRANSCRIPTIONAL ACTIVATOR PROTEIN MED"/>
    <property type="match status" value="1"/>
</dbReference>
<keyword evidence="10" id="KW-1185">Reference proteome</keyword>
<organism evidence="9 10">
    <name type="scientific">Ponticoccus litoralis</name>
    <dbReference type="NCBI Taxonomy" id="422297"/>
    <lineage>
        <taxon>Bacteria</taxon>
        <taxon>Pseudomonadati</taxon>
        <taxon>Pseudomonadota</taxon>
        <taxon>Alphaproteobacteria</taxon>
        <taxon>Rhodobacterales</taxon>
        <taxon>Roseobacteraceae</taxon>
        <taxon>Ponticoccus</taxon>
    </lineage>
</organism>
<evidence type="ECO:0000259" key="8">
    <source>
        <dbReference type="Pfam" id="PF02608"/>
    </source>
</evidence>
<dbReference type="RefSeq" id="WP_347168368.1">
    <property type="nucleotide sequence ID" value="NZ_JBDNCH010000004.1"/>
</dbReference>
<evidence type="ECO:0000256" key="4">
    <source>
        <dbReference type="ARBA" id="ARBA00022729"/>
    </source>
</evidence>
<dbReference type="SUPFAM" id="SSF53822">
    <property type="entry name" value="Periplasmic binding protein-like I"/>
    <property type="match status" value="1"/>
</dbReference>
<dbReference type="GO" id="GO:0005886">
    <property type="term" value="C:plasma membrane"/>
    <property type="evidence" value="ECO:0007669"/>
    <property type="project" value="UniProtKB-SubCell"/>
</dbReference>
<dbReference type="Proteomes" id="UP001428774">
    <property type="component" value="Unassembled WGS sequence"/>
</dbReference>
<gene>
    <name evidence="9" type="ORF">ABFB10_22065</name>
</gene>
<evidence type="ECO:0000256" key="1">
    <source>
        <dbReference type="ARBA" id="ARBA00004193"/>
    </source>
</evidence>
<keyword evidence="5" id="KW-0472">Membrane</keyword>